<dbReference type="Gramene" id="TKW26995">
    <property type="protein sequence ID" value="TKW26995"/>
    <property type="gene ID" value="SEVIR_3G227901v2"/>
</dbReference>
<feature type="compositionally biased region" description="Basic residues" evidence="1">
    <location>
        <begin position="61"/>
        <end position="80"/>
    </location>
</feature>
<accession>A0A4U6VEG9</accession>
<proteinExistence type="predicted"/>
<feature type="compositionally biased region" description="Low complexity" evidence="1">
    <location>
        <begin position="81"/>
        <end position="95"/>
    </location>
</feature>
<reference evidence="2" key="1">
    <citation type="submission" date="2019-03" db="EMBL/GenBank/DDBJ databases">
        <title>WGS assembly of Setaria viridis.</title>
        <authorList>
            <person name="Huang P."/>
            <person name="Jenkins J."/>
            <person name="Grimwood J."/>
            <person name="Barry K."/>
            <person name="Healey A."/>
            <person name="Mamidi S."/>
            <person name="Sreedasyam A."/>
            <person name="Shu S."/>
            <person name="Feldman M."/>
            <person name="Wu J."/>
            <person name="Yu Y."/>
            <person name="Chen C."/>
            <person name="Johnson J."/>
            <person name="Rokhsar D."/>
            <person name="Baxter I."/>
            <person name="Schmutz J."/>
            <person name="Brutnell T."/>
            <person name="Kellogg E."/>
        </authorList>
    </citation>
    <scope>NUCLEOTIDE SEQUENCE [LARGE SCALE GENOMIC DNA]</scope>
</reference>
<feature type="region of interest" description="Disordered" evidence="1">
    <location>
        <begin position="40"/>
        <end position="113"/>
    </location>
</feature>
<keyword evidence="3" id="KW-1185">Reference proteome</keyword>
<dbReference type="AlphaFoldDB" id="A0A4U6VEG9"/>
<evidence type="ECO:0000313" key="2">
    <source>
        <dbReference type="EMBL" id="TKW26995.1"/>
    </source>
</evidence>
<dbReference type="EMBL" id="CM016554">
    <property type="protein sequence ID" value="TKW26995.1"/>
    <property type="molecule type" value="Genomic_DNA"/>
</dbReference>
<gene>
    <name evidence="2" type="ORF">SEVIR_3G227901v2</name>
</gene>
<evidence type="ECO:0000256" key="1">
    <source>
        <dbReference type="SAM" id="MobiDB-lite"/>
    </source>
</evidence>
<feature type="compositionally biased region" description="Basic residues" evidence="1">
    <location>
        <begin position="40"/>
        <end position="49"/>
    </location>
</feature>
<dbReference type="Proteomes" id="UP000298652">
    <property type="component" value="Chromosome 3"/>
</dbReference>
<protein>
    <submittedName>
        <fullName evidence="2">Uncharacterized protein</fullName>
    </submittedName>
</protein>
<evidence type="ECO:0000313" key="3">
    <source>
        <dbReference type="Proteomes" id="UP000298652"/>
    </source>
</evidence>
<sequence length="113" mass="12791">MASETRAMVHPGGCTAARLMELSCRRPPWCRSRLLVGGRRRPRCSRPTRGRPLSTLPHVPAGRRGRPRFSRHAHRCRSRFRSNPPRFARSAPPAAVLVRGPTVRTLPAREQRV</sequence>
<name>A0A4U6VEG9_SETVI</name>
<organism evidence="2 3">
    <name type="scientific">Setaria viridis</name>
    <name type="common">Green bristlegrass</name>
    <name type="synonym">Setaria italica subsp. viridis</name>
    <dbReference type="NCBI Taxonomy" id="4556"/>
    <lineage>
        <taxon>Eukaryota</taxon>
        <taxon>Viridiplantae</taxon>
        <taxon>Streptophyta</taxon>
        <taxon>Embryophyta</taxon>
        <taxon>Tracheophyta</taxon>
        <taxon>Spermatophyta</taxon>
        <taxon>Magnoliopsida</taxon>
        <taxon>Liliopsida</taxon>
        <taxon>Poales</taxon>
        <taxon>Poaceae</taxon>
        <taxon>PACMAD clade</taxon>
        <taxon>Panicoideae</taxon>
        <taxon>Panicodae</taxon>
        <taxon>Paniceae</taxon>
        <taxon>Cenchrinae</taxon>
        <taxon>Setaria</taxon>
    </lineage>
</organism>